<feature type="region of interest" description="Disordered" evidence="8">
    <location>
        <begin position="317"/>
        <end position="405"/>
    </location>
</feature>
<feature type="compositionally biased region" description="Low complexity" evidence="8">
    <location>
        <begin position="28"/>
        <end position="41"/>
    </location>
</feature>
<feature type="compositionally biased region" description="Low complexity" evidence="8">
    <location>
        <begin position="363"/>
        <end position="374"/>
    </location>
</feature>
<gene>
    <name evidence="10" type="ORF">VaNZ11_012297</name>
</gene>
<organism evidence="10 11">
    <name type="scientific">Volvox africanus</name>
    <dbReference type="NCBI Taxonomy" id="51714"/>
    <lineage>
        <taxon>Eukaryota</taxon>
        <taxon>Viridiplantae</taxon>
        <taxon>Chlorophyta</taxon>
        <taxon>core chlorophytes</taxon>
        <taxon>Chlorophyceae</taxon>
        <taxon>CS clade</taxon>
        <taxon>Chlamydomonadales</taxon>
        <taxon>Volvocaceae</taxon>
        <taxon>Volvox</taxon>
    </lineage>
</organism>
<keyword evidence="6 7" id="KW-0456">Lyase</keyword>
<accession>A0ABQ5SDF5</accession>
<evidence type="ECO:0000256" key="1">
    <source>
        <dbReference type="ARBA" id="ARBA00004370"/>
    </source>
</evidence>
<feature type="compositionally biased region" description="Gly residues" evidence="8">
    <location>
        <begin position="789"/>
        <end position="800"/>
    </location>
</feature>
<feature type="region of interest" description="Disordered" evidence="8">
    <location>
        <begin position="26"/>
        <end position="74"/>
    </location>
</feature>
<keyword evidence="4" id="KW-1133">Transmembrane helix</keyword>
<feature type="compositionally biased region" description="Low complexity" evidence="8">
    <location>
        <begin position="1536"/>
        <end position="1568"/>
    </location>
</feature>
<evidence type="ECO:0000313" key="10">
    <source>
        <dbReference type="EMBL" id="GLI67962.1"/>
    </source>
</evidence>
<proteinExistence type="inferred from homology"/>
<evidence type="ECO:0000256" key="8">
    <source>
        <dbReference type="SAM" id="MobiDB-lite"/>
    </source>
</evidence>
<keyword evidence="2" id="KW-0812">Transmembrane</keyword>
<comment type="caution">
    <text evidence="10">The sequence shown here is derived from an EMBL/GenBank/DDBJ whole genome shotgun (WGS) entry which is preliminary data.</text>
</comment>
<dbReference type="InterPro" id="IPR018297">
    <property type="entry name" value="A/G_cyclase_CS"/>
</dbReference>
<dbReference type="CDD" id="cd07302">
    <property type="entry name" value="CHD"/>
    <property type="match status" value="1"/>
</dbReference>
<evidence type="ECO:0000259" key="9">
    <source>
        <dbReference type="PROSITE" id="PS50125"/>
    </source>
</evidence>
<keyword evidence="5" id="KW-0472">Membrane</keyword>
<evidence type="ECO:0000256" key="6">
    <source>
        <dbReference type="ARBA" id="ARBA00023239"/>
    </source>
</evidence>
<dbReference type="PROSITE" id="PS00452">
    <property type="entry name" value="GUANYLATE_CYCLASE_1"/>
    <property type="match status" value="1"/>
</dbReference>
<feature type="compositionally biased region" description="Basic and acidic residues" evidence="8">
    <location>
        <begin position="141"/>
        <end position="152"/>
    </location>
</feature>
<dbReference type="PANTHER" id="PTHR11920:SF335">
    <property type="entry name" value="GUANYLATE CYCLASE"/>
    <property type="match status" value="1"/>
</dbReference>
<keyword evidence="11" id="KW-1185">Reference proteome</keyword>
<feature type="compositionally biased region" description="Pro residues" evidence="8">
    <location>
        <begin position="754"/>
        <end position="765"/>
    </location>
</feature>
<name>A0ABQ5SDF5_9CHLO</name>
<keyword evidence="3" id="KW-0547">Nucleotide-binding</keyword>
<evidence type="ECO:0000256" key="7">
    <source>
        <dbReference type="RuleBase" id="RU000405"/>
    </source>
</evidence>
<evidence type="ECO:0000256" key="2">
    <source>
        <dbReference type="ARBA" id="ARBA00022692"/>
    </source>
</evidence>
<dbReference type="EMBL" id="BSDZ01000079">
    <property type="protein sequence ID" value="GLI67962.1"/>
    <property type="molecule type" value="Genomic_DNA"/>
</dbReference>
<feature type="region of interest" description="Disordered" evidence="8">
    <location>
        <begin position="231"/>
        <end position="274"/>
    </location>
</feature>
<feature type="compositionally biased region" description="Low complexity" evidence="8">
    <location>
        <begin position="390"/>
        <end position="405"/>
    </location>
</feature>
<dbReference type="Gene3D" id="3.30.70.1230">
    <property type="entry name" value="Nucleotide cyclase"/>
    <property type="match status" value="1"/>
</dbReference>
<evidence type="ECO:0000313" key="11">
    <source>
        <dbReference type="Proteomes" id="UP001165090"/>
    </source>
</evidence>
<evidence type="ECO:0000256" key="3">
    <source>
        <dbReference type="ARBA" id="ARBA00022741"/>
    </source>
</evidence>
<feature type="compositionally biased region" description="Polar residues" evidence="8">
    <location>
        <begin position="768"/>
        <end position="785"/>
    </location>
</feature>
<feature type="region of interest" description="Disordered" evidence="8">
    <location>
        <begin position="141"/>
        <end position="183"/>
    </location>
</feature>
<feature type="domain" description="Guanylate cyclase" evidence="9">
    <location>
        <begin position="1618"/>
        <end position="1760"/>
    </location>
</feature>
<feature type="region of interest" description="Disordered" evidence="8">
    <location>
        <begin position="836"/>
        <end position="855"/>
    </location>
</feature>
<dbReference type="SMART" id="SM00044">
    <property type="entry name" value="CYCc"/>
    <property type="match status" value="1"/>
</dbReference>
<feature type="compositionally biased region" description="Polar residues" evidence="8">
    <location>
        <begin position="245"/>
        <end position="272"/>
    </location>
</feature>
<dbReference type="PANTHER" id="PTHR11920">
    <property type="entry name" value="GUANYLYL CYCLASE"/>
    <property type="match status" value="1"/>
</dbReference>
<comment type="similarity">
    <text evidence="7">Belongs to the adenylyl cyclase class-4/guanylyl cyclase family.</text>
</comment>
<dbReference type="InterPro" id="IPR029787">
    <property type="entry name" value="Nucleotide_cyclase"/>
</dbReference>
<feature type="region of interest" description="Disordered" evidence="8">
    <location>
        <begin position="742"/>
        <end position="803"/>
    </location>
</feature>
<feature type="region of interest" description="Disordered" evidence="8">
    <location>
        <begin position="519"/>
        <end position="538"/>
    </location>
</feature>
<evidence type="ECO:0000256" key="5">
    <source>
        <dbReference type="ARBA" id="ARBA00023136"/>
    </source>
</evidence>
<dbReference type="SUPFAM" id="SSF55073">
    <property type="entry name" value="Nucleotide cyclase"/>
    <property type="match status" value="1"/>
</dbReference>
<feature type="compositionally biased region" description="Polar residues" evidence="8">
    <location>
        <begin position="1077"/>
        <end position="1087"/>
    </location>
</feature>
<dbReference type="Pfam" id="PF00211">
    <property type="entry name" value="Guanylate_cyc"/>
    <property type="match status" value="1"/>
</dbReference>
<feature type="region of interest" description="Disordered" evidence="8">
    <location>
        <begin position="1533"/>
        <end position="1576"/>
    </location>
</feature>
<feature type="compositionally biased region" description="Basic residues" evidence="8">
    <location>
        <begin position="375"/>
        <end position="387"/>
    </location>
</feature>
<comment type="subcellular location">
    <subcellularLocation>
        <location evidence="1">Membrane</location>
    </subcellularLocation>
</comment>
<protein>
    <recommendedName>
        <fullName evidence="9">Guanylate cyclase domain-containing protein</fullName>
    </recommendedName>
</protein>
<dbReference type="PROSITE" id="PS50125">
    <property type="entry name" value="GUANYLATE_CYCLASE_2"/>
    <property type="match status" value="1"/>
</dbReference>
<evidence type="ECO:0000256" key="4">
    <source>
        <dbReference type="ARBA" id="ARBA00022989"/>
    </source>
</evidence>
<dbReference type="InterPro" id="IPR050401">
    <property type="entry name" value="Cyclic_nucleotide_synthase"/>
</dbReference>
<dbReference type="Proteomes" id="UP001165090">
    <property type="component" value="Unassembled WGS sequence"/>
</dbReference>
<feature type="region of interest" description="Disordered" evidence="8">
    <location>
        <begin position="87"/>
        <end position="118"/>
    </location>
</feature>
<sequence length="1821" mass="185076">MRTLHDRDELCNLHKSQNVNYRNCLELQPQPSQSSPSAAASGGINASAGDNQGSPLRRSEVPHWQPPRMTPGVQVAPLDVSTSVVGCAGGADSQDSSVQAGGGGGGRSVESYSCGRRRNHDKTSYGLAAVGAATLHERSFSDKRAASRDRMGTDGAAQIRGSRSLDVSTRLPRQESISEPSMCPGLSGLRPAVILGGAAAATAAFPQPAGQDTLTRSARLGTVASSPFLRSPVAASRSGGAGSCHSGNTLQPPLQKQHQYPYSGSTTAPQQRHSFHAGSELADAAEARRGGGGSACYPGEGCRTGAAAGRRTGAGLLDVSAHGDTRGPSAALSRMAPARGGGGGGGAMDDTSWRSPVHGPGYHPGSGSAVAHHAGSSHHHCQNHHRLTNSQPQQQQRQQQQSALQLQLRRAFHLGAGTGSGRWSGTGPARHASWCGSCGGSLSATSTGTGTGTGASCGQKVTHYSAASDGDGSGGQGVGGGGGGSGGSDLQGCLQLGSLVSSPLKQLPSRRLLPSLRRDLGEEGRPGQASPRVVRPQNESVLAESVSVGFEVGQGKLLPPNNGYAPTDIAGDGVPQRVSAEAAEGLSVAKMDIGGLRAQLHGCDKPHQHVHQVPGTSLLAITWNARSTQQNDGSPGETCIGSVEAAEATFMWYSNGSRRGAEDSAASGKTGSRHRAMSATSLSAAAGALSAAPLPDMAAAAAERSVGIGDVAGVGGTQSTRPGSEGSAIPWAFPQQRQVGSFAVNSPPTLQPVAVPPASAPPHLPAPQQTQPLQSPSMTSVTPSSLAMDGGGGGGGGGGPWSQTCDGMLLFQSHQEQLWQALSTSTWGTMVGGRARNRSSCTGGGSARRNTSYMEGRSVRCGTAYSGGGAPPPRLLHQHSSITSEGRSVCGGNVNGGGGGLFSCTLPDGSGPRPAVGAPQVCRSVHFPMTHRAGPDLGSAGLLPYSAAPTRAISKAALSNGPFDAGFTREGGSRIAGQSSPANILVGSGGGGCGDPAPAIGSSGDGRKCGKGGGCELTGSDGQLWMHTQRSSQVSPTLPPPPSSETVLNLLAETLPALHRINARRNGAPKALPPQPQAHSPASNQEDGPTAAAMEAMTADDDPSSRRSPGAKRSANCHSVLKRHPYGPFDMAPLSEDDDGDGGATLAAAAETAGSGVAAAEATTGFSMASKLTPDCASPPVAQAPGAGLAVPRIVQLTMRSMARAVSAAGAMQRSPYSNLGSPGGSSHCTADTSVRGGALVPTYGNIPMCEYGSAAVTAVVMEAADPSEHGATCIGVGTAPSVFRLHGSNTPGIQNRPFGSAVLPGISNDGSLVRGDGGLGSCGGGGGVSVTAAAMAAAAASVDSRRQQCREGAQFQSSPWILDSNHDVIGEWTQVTDRACPVMSTTGGATAAAEAPYFDDFAHPMSSAATTAAAAAVQAAAAAAGDIEGLMKLKPSAPPAANGCSAMNVEGGRWFEVVVSGIPHPATGEILLLVVQHDISSRVWAEKHLARVMEAEHLLLESIFPQHVLEHIAVMAATSALQGEDGLQGALVRDSQPASSLPPSAQWQAGPEGQPQPQQQAWAAESGQGAGTGHAHGAGLSLVRRSMHGMRPPAGSQAVPITGDTFLHLATSHSALTVLFCDIQGFTTMCNSVKPATVMSFLNDLYTRLDAMLDAFGVYKVETIGDCYMVAGGLMKVDEETGAVTVRSDDVDPQHAHRTVQFAKALLHAASAVRLPSTGEPVRLRVGIHSGPAMSGVVGTRMPRFCLFGDTINTASRMESTGMPGAIHVSQATRDLTPNEPWEPTGGVEAKGKGRLTTYLLRPQHNRLNTQGIVKASHAP</sequence>
<reference evidence="10 11" key="1">
    <citation type="journal article" date="2023" name="IScience">
        <title>Expanded male sex-determining region conserved during the evolution of homothallism in the green alga Volvox.</title>
        <authorList>
            <person name="Yamamoto K."/>
            <person name="Matsuzaki R."/>
            <person name="Mahakham W."/>
            <person name="Heman W."/>
            <person name="Sekimoto H."/>
            <person name="Kawachi M."/>
            <person name="Minakuchi Y."/>
            <person name="Toyoda A."/>
            <person name="Nozaki H."/>
        </authorList>
    </citation>
    <scope>NUCLEOTIDE SEQUENCE [LARGE SCALE GENOMIC DNA]</scope>
    <source>
        <strain evidence="10 11">NIES-4468</strain>
    </source>
</reference>
<feature type="region of interest" description="Disordered" evidence="8">
    <location>
        <begin position="1066"/>
        <end position="1144"/>
    </location>
</feature>
<dbReference type="InterPro" id="IPR001054">
    <property type="entry name" value="A/G_cyclase"/>
</dbReference>